<keyword evidence="1" id="KW-0472">Membrane</keyword>
<feature type="transmembrane region" description="Helical" evidence="1">
    <location>
        <begin position="218"/>
        <end position="239"/>
    </location>
</feature>
<organism evidence="2 3">
    <name type="scientific">Fictibacillus barbaricus</name>
    <dbReference type="NCBI Taxonomy" id="182136"/>
    <lineage>
        <taxon>Bacteria</taxon>
        <taxon>Bacillati</taxon>
        <taxon>Bacillota</taxon>
        <taxon>Bacilli</taxon>
        <taxon>Bacillales</taxon>
        <taxon>Fictibacillaceae</taxon>
        <taxon>Fictibacillus</taxon>
    </lineage>
</organism>
<reference evidence="2 3" key="1">
    <citation type="submission" date="2023-07" db="EMBL/GenBank/DDBJ databases">
        <title>Sorghum-associated microbial communities from plants grown in Nebraska, USA.</title>
        <authorList>
            <person name="Schachtman D."/>
        </authorList>
    </citation>
    <scope>NUCLEOTIDE SEQUENCE [LARGE SCALE GENOMIC DNA]</scope>
    <source>
        <strain evidence="2 3">BE211</strain>
    </source>
</reference>
<evidence type="ECO:0000313" key="2">
    <source>
        <dbReference type="EMBL" id="MDR7074363.1"/>
    </source>
</evidence>
<feature type="transmembrane region" description="Helical" evidence="1">
    <location>
        <begin position="105"/>
        <end position="133"/>
    </location>
</feature>
<feature type="transmembrane region" description="Helical" evidence="1">
    <location>
        <begin position="153"/>
        <end position="171"/>
    </location>
</feature>
<dbReference type="RefSeq" id="WP_310261192.1">
    <property type="nucleotide sequence ID" value="NZ_JAVDWA010000007.1"/>
</dbReference>
<keyword evidence="1" id="KW-0812">Transmembrane</keyword>
<gene>
    <name evidence="2" type="ORF">J2X07_003359</name>
</gene>
<feature type="transmembrane region" description="Helical" evidence="1">
    <location>
        <begin position="23"/>
        <end position="42"/>
    </location>
</feature>
<name>A0ABU1U4F8_9BACL</name>
<evidence type="ECO:0000313" key="3">
    <source>
        <dbReference type="Proteomes" id="UP001258181"/>
    </source>
</evidence>
<feature type="transmembrane region" description="Helical" evidence="1">
    <location>
        <begin position="180"/>
        <end position="198"/>
    </location>
</feature>
<feature type="transmembrane region" description="Helical" evidence="1">
    <location>
        <begin position="62"/>
        <end position="84"/>
    </location>
</feature>
<accession>A0ABU1U4F8</accession>
<protein>
    <recommendedName>
        <fullName evidence="4">ABC transporter permease</fullName>
    </recommendedName>
</protein>
<evidence type="ECO:0008006" key="4">
    <source>
        <dbReference type="Google" id="ProtNLM"/>
    </source>
</evidence>
<keyword evidence="1" id="KW-1133">Transmembrane helix</keyword>
<dbReference type="EMBL" id="JAVDWA010000007">
    <property type="protein sequence ID" value="MDR7074363.1"/>
    <property type="molecule type" value="Genomic_DNA"/>
</dbReference>
<dbReference type="Proteomes" id="UP001258181">
    <property type="component" value="Unassembled WGS sequence"/>
</dbReference>
<proteinExistence type="predicted"/>
<keyword evidence="3" id="KW-1185">Reference proteome</keyword>
<evidence type="ECO:0000256" key="1">
    <source>
        <dbReference type="SAM" id="Phobius"/>
    </source>
</evidence>
<sequence length="247" mass="27637">MYLAEVNAWDIVKKQYQYKLQSYMGVFTSLIVIQIIAILFSFNGTGMSGGGSSTFSYSLNYYSGSMILIFTMIWGLITAIIITSKAYRYDDYSFITNRGTTHTSNLLFLLSASIFAGITVLLCTHFIQVLYIYSVNSESVMFEQLTIIQNLKGISGTILYIFFFTSIGYFIGSLIQISRLFIFVLPVLFFGAVIADGLGKEQSMIPHVIKFFGNESSFGLFILKILAASALMYGFAIIISKKLEVRP</sequence>
<comment type="caution">
    <text evidence="2">The sequence shown here is derived from an EMBL/GenBank/DDBJ whole genome shotgun (WGS) entry which is preliminary data.</text>
</comment>